<evidence type="ECO:0000256" key="4">
    <source>
        <dbReference type="ARBA" id="ARBA00022692"/>
    </source>
</evidence>
<keyword evidence="4 8" id="KW-0812">Transmembrane</keyword>
<dbReference type="PANTHER" id="PTHR20855">
    <property type="entry name" value="ADIPOR/PROGESTIN RECEPTOR-RELATED"/>
    <property type="match status" value="1"/>
</dbReference>
<feature type="transmembrane region" description="Helical" evidence="8">
    <location>
        <begin position="81"/>
        <end position="99"/>
    </location>
</feature>
<feature type="binding site" evidence="7">
    <location>
        <position position="193"/>
    </location>
    <ligand>
        <name>Zn(2+)</name>
        <dbReference type="ChEBI" id="CHEBI:29105"/>
    </ligand>
</feature>
<feature type="binding site" evidence="7">
    <location>
        <position position="189"/>
    </location>
    <ligand>
        <name>Zn(2+)</name>
        <dbReference type="ChEBI" id="CHEBI:29105"/>
    </ligand>
</feature>
<keyword evidence="10" id="KW-1185">Reference proteome</keyword>
<keyword evidence="3" id="KW-1003">Cell membrane</keyword>
<evidence type="ECO:0000256" key="6">
    <source>
        <dbReference type="ARBA" id="ARBA00023136"/>
    </source>
</evidence>
<keyword evidence="7" id="KW-0479">Metal-binding</keyword>
<feature type="binding site" evidence="7">
    <location>
        <position position="63"/>
    </location>
    <ligand>
        <name>Zn(2+)</name>
        <dbReference type="ChEBI" id="CHEBI:29105"/>
    </ligand>
</feature>
<proteinExistence type="inferred from homology"/>
<keyword evidence="7" id="KW-0862">Zinc</keyword>
<evidence type="ECO:0000256" key="7">
    <source>
        <dbReference type="PIRSR" id="PIRSR604254-1"/>
    </source>
</evidence>
<dbReference type="InterPro" id="IPR004254">
    <property type="entry name" value="AdipoR/HlyIII-related"/>
</dbReference>
<feature type="transmembrane region" description="Helical" evidence="8">
    <location>
        <begin position="105"/>
        <end position="123"/>
    </location>
</feature>
<dbReference type="GO" id="GO:0140911">
    <property type="term" value="F:pore-forming activity"/>
    <property type="evidence" value="ECO:0007669"/>
    <property type="project" value="InterPro"/>
</dbReference>
<feature type="transmembrane region" description="Helical" evidence="8">
    <location>
        <begin position="135"/>
        <end position="152"/>
    </location>
</feature>
<gene>
    <name evidence="9" type="ORF">B0X71_01890</name>
</gene>
<dbReference type="KEGG" id="pmar:B0X71_01890"/>
<keyword evidence="5 8" id="KW-1133">Transmembrane helix</keyword>
<evidence type="ECO:0000256" key="5">
    <source>
        <dbReference type="ARBA" id="ARBA00022989"/>
    </source>
</evidence>
<evidence type="ECO:0000313" key="9">
    <source>
        <dbReference type="EMBL" id="AQQ54952.1"/>
    </source>
</evidence>
<protein>
    <submittedName>
        <fullName evidence="9">Hemolysin</fullName>
    </submittedName>
</protein>
<evidence type="ECO:0000256" key="3">
    <source>
        <dbReference type="ARBA" id="ARBA00022475"/>
    </source>
</evidence>
<dbReference type="GO" id="GO:0005886">
    <property type="term" value="C:plasma membrane"/>
    <property type="evidence" value="ECO:0007669"/>
    <property type="project" value="UniProtKB-SubCell"/>
</dbReference>
<feature type="transmembrane region" description="Helical" evidence="8">
    <location>
        <begin position="158"/>
        <end position="179"/>
    </location>
</feature>
<evidence type="ECO:0000313" key="10">
    <source>
        <dbReference type="Proteomes" id="UP000188184"/>
    </source>
</evidence>
<dbReference type="PANTHER" id="PTHR20855:SF3">
    <property type="entry name" value="LD03007P"/>
    <property type="match status" value="1"/>
</dbReference>
<organism evidence="9 10">
    <name type="scientific">Planococcus lenghuensis</name>
    <dbReference type="NCBI Taxonomy" id="2213202"/>
    <lineage>
        <taxon>Bacteria</taxon>
        <taxon>Bacillati</taxon>
        <taxon>Bacillota</taxon>
        <taxon>Bacilli</taxon>
        <taxon>Bacillales</taxon>
        <taxon>Caryophanaceae</taxon>
        <taxon>Planococcus</taxon>
    </lineage>
</organism>
<dbReference type="Pfam" id="PF03006">
    <property type="entry name" value="HlyIII"/>
    <property type="match status" value="1"/>
</dbReference>
<feature type="transmembrane region" description="Helical" evidence="8">
    <location>
        <begin position="191"/>
        <end position="211"/>
    </location>
</feature>
<evidence type="ECO:0000256" key="2">
    <source>
        <dbReference type="ARBA" id="ARBA00008488"/>
    </source>
</evidence>
<comment type="similarity">
    <text evidence="2">Belongs to the UPF0073 (Hly-III) family.</text>
</comment>
<dbReference type="EMBL" id="CP019640">
    <property type="protein sequence ID" value="AQQ54952.1"/>
    <property type="molecule type" value="Genomic_DNA"/>
</dbReference>
<keyword evidence="6 8" id="KW-0472">Membrane</keyword>
<dbReference type="GO" id="GO:0046872">
    <property type="term" value="F:metal ion binding"/>
    <property type="evidence" value="ECO:0007669"/>
    <property type="project" value="UniProtKB-KW"/>
</dbReference>
<evidence type="ECO:0000256" key="1">
    <source>
        <dbReference type="ARBA" id="ARBA00004651"/>
    </source>
</evidence>
<dbReference type="OrthoDB" id="9813689at2"/>
<dbReference type="Proteomes" id="UP000188184">
    <property type="component" value="Chromosome"/>
</dbReference>
<evidence type="ECO:0000256" key="8">
    <source>
        <dbReference type="SAM" id="Phobius"/>
    </source>
</evidence>
<feature type="transmembrane region" description="Helical" evidence="8">
    <location>
        <begin position="12"/>
        <end position="33"/>
    </location>
</feature>
<accession>A0A1Q2L4Y5</accession>
<dbReference type="InterPro" id="IPR005744">
    <property type="entry name" value="Hy-lIII"/>
</dbReference>
<reference evidence="9 10" key="1">
    <citation type="submission" date="2017-02" db="EMBL/GenBank/DDBJ databases">
        <title>The complete genomic sequence of a novel cold adapted crude oil-degrading bacterium Planococcus qaidamina Y42.</title>
        <authorList>
            <person name="Yang R."/>
        </authorList>
    </citation>
    <scope>NUCLEOTIDE SEQUENCE [LARGE SCALE GENOMIC DNA]</scope>
    <source>
        <strain evidence="9 10">Y42</strain>
    </source>
</reference>
<name>A0A1Q2L4Y5_9BACL</name>
<sequence length="212" mass="23472">MKVSIREPFNALSHLIGAVLAFIACAAMIAKAIEHDVPLLHTAAVTVFGLTLIFLYSASTTYHWVKEDSKTINYLRRIDHSMIYVLITGSYAPFCLIALGGTLGWTILIISCALAITGILLTMTSFNSHRKLTTILYIAMGWIIILALEPLADNLTRQALVLLISGGVLYTIGGVLYGIEKALNNRNYHKIFHIFTLFGSFAHFAVVYFYLL</sequence>
<feature type="transmembrane region" description="Helical" evidence="8">
    <location>
        <begin position="39"/>
        <end position="60"/>
    </location>
</feature>
<comment type="subcellular location">
    <subcellularLocation>
        <location evidence="1">Cell membrane</location>
        <topology evidence="1">Multi-pass membrane protein</topology>
    </subcellularLocation>
</comment>
<dbReference type="NCBIfam" id="TIGR01065">
    <property type="entry name" value="hlyIII"/>
    <property type="match status" value="1"/>
</dbReference>
<dbReference type="PROSITE" id="PS51257">
    <property type="entry name" value="PROKAR_LIPOPROTEIN"/>
    <property type="match status" value="1"/>
</dbReference>
<dbReference type="AlphaFoldDB" id="A0A1Q2L4Y5"/>